<dbReference type="Proteomes" id="UP001153148">
    <property type="component" value="Unassembled WGS sequence"/>
</dbReference>
<gene>
    <name evidence="1" type="ORF">TPAB3V08_LOCUS7844</name>
</gene>
<organism evidence="1 2">
    <name type="scientific">Timema podura</name>
    <name type="common">Walking stick</name>
    <dbReference type="NCBI Taxonomy" id="61482"/>
    <lineage>
        <taxon>Eukaryota</taxon>
        <taxon>Metazoa</taxon>
        <taxon>Ecdysozoa</taxon>
        <taxon>Arthropoda</taxon>
        <taxon>Hexapoda</taxon>
        <taxon>Insecta</taxon>
        <taxon>Pterygota</taxon>
        <taxon>Neoptera</taxon>
        <taxon>Polyneoptera</taxon>
        <taxon>Phasmatodea</taxon>
        <taxon>Timematodea</taxon>
        <taxon>Timematoidea</taxon>
        <taxon>Timematidae</taxon>
        <taxon>Timema</taxon>
    </lineage>
</organism>
<sequence length="230" mass="26186">MDYCESFYLPKQNEPGSKTIRLYKNLGNTLDILHPQNGEEAQQLEALKKLLDNPDFAYDVLGPDFDSSPYKTKGPFLKAVFSACLESPQVKAIPNLHATISYFLDLIPSYGEGADPITFIGETRTQRRHLDMAALFKAFDQKLLRSYGLWEQYKQVMNFFATKFNAALHFQGFDMFVYNTRGEVLEALFRHLMGLDNVSFDVKDAMSRLIRFVPKTGPGDEPAFTIISDK</sequence>
<keyword evidence="2" id="KW-1185">Reference proteome</keyword>
<protein>
    <submittedName>
        <fullName evidence="1">Uncharacterized protein</fullName>
    </submittedName>
</protein>
<proteinExistence type="predicted"/>
<accession>A0ABN7P626</accession>
<dbReference type="EMBL" id="CAJPIN010013914">
    <property type="protein sequence ID" value="CAG2060888.1"/>
    <property type="molecule type" value="Genomic_DNA"/>
</dbReference>
<evidence type="ECO:0000313" key="1">
    <source>
        <dbReference type="EMBL" id="CAG2060888.1"/>
    </source>
</evidence>
<comment type="caution">
    <text evidence="1">The sequence shown here is derived from an EMBL/GenBank/DDBJ whole genome shotgun (WGS) entry which is preliminary data.</text>
</comment>
<reference evidence="1" key="1">
    <citation type="submission" date="2021-03" db="EMBL/GenBank/DDBJ databases">
        <authorList>
            <person name="Tran Van P."/>
        </authorList>
    </citation>
    <scope>NUCLEOTIDE SEQUENCE</scope>
</reference>
<evidence type="ECO:0000313" key="2">
    <source>
        <dbReference type="Proteomes" id="UP001153148"/>
    </source>
</evidence>
<name>A0ABN7P626_TIMPD</name>